<dbReference type="Gene3D" id="3.40.50.1820">
    <property type="entry name" value="alpha/beta hydrolase"/>
    <property type="match status" value="1"/>
</dbReference>
<gene>
    <name evidence="3" type="ORF">DM860_000745</name>
</gene>
<dbReference type="GO" id="GO:0016790">
    <property type="term" value="F:thiolester hydrolase activity"/>
    <property type="evidence" value="ECO:0007669"/>
    <property type="project" value="TreeGrafter"/>
</dbReference>
<accession>A0A328D0J2</accession>
<dbReference type="PANTHER" id="PTHR11247">
    <property type="entry name" value="PALMITOYL-PROTEIN THIOESTERASE/DOLICHYLDIPHOSPHATASE 1"/>
    <property type="match status" value="1"/>
</dbReference>
<proteinExistence type="predicted"/>
<dbReference type="Pfam" id="PF02089">
    <property type="entry name" value="Palm_thioest"/>
    <property type="match status" value="1"/>
</dbReference>
<protein>
    <recommendedName>
        <fullName evidence="5">Palmitoyl-protein thioesterase 1</fullName>
    </recommendedName>
</protein>
<evidence type="ECO:0000256" key="2">
    <source>
        <dbReference type="SAM" id="SignalP"/>
    </source>
</evidence>
<dbReference type="InterPro" id="IPR029058">
    <property type="entry name" value="AB_hydrolase_fold"/>
</dbReference>
<keyword evidence="2" id="KW-0732">Signal</keyword>
<evidence type="ECO:0008006" key="5">
    <source>
        <dbReference type="Google" id="ProtNLM"/>
    </source>
</evidence>
<name>A0A328D0J2_9ASTE</name>
<dbReference type="EMBL" id="NQVE01000215">
    <property type="protein sequence ID" value="RAL38051.1"/>
    <property type="molecule type" value="Genomic_DNA"/>
</dbReference>
<feature type="signal peptide" evidence="2">
    <location>
        <begin position="1"/>
        <end position="30"/>
    </location>
</feature>
<dbReference type="AlphaFoldDB" id="A0A328D0J2"/>
<evidence type="ECO:0000256" key="1">
    <source>
        <dbReference type="ARBA" id="ARBA00022801"/>
    </source>
</evidence>
<dbReference type="Proteomes" id="UP000249390">
    <property type="component" value="Unassembled WGS sequence"/>
</dbReference>
<feature type="chain" id="PRO_5016401005" description="Palmitoyl-protein thioesterase 1" evidence="2">
    <location>
        <begin position="31"/>
        <end position="298"/>
    </location>
</feature>
<comment type="caution">
    <text evidence="3">The sequence shown here is derived from an EMBL/GenBank/DDBJ whole genome shotgun (WGS) entry which is preliminary data.</text>
</comment>
<dbReference type="SUPFAM" id="SSF53474">
    <property type="entry name" value="alpha/beta-Hydrolases"/>
    <property type="match status" value="1"/>
</dbReference>
<reference evidence="3 4" key="1">
    <citation type="submission" date="2018-06" db="EMBL/GenBank/DDBJ databases">
        <title>The Genome of Cuscuta australis (Dodder) Provides Insight into the Evolution of Plant Parasitism.</title>
        <authorList>
            <person name="Liu H."/>
        </authorList>
    </citation>
    <scope>NUCLEOTIDE SEQUENCE [LARGE SCALE GENOMIC DNA]</scope>
    <source>
        <strain evidence="4">cv. Yunnan</strain>
        <tissue evidence="3">Vines</tissue>
    </source>
</reference>
<keyword evidence="1" id="KW-0378">Hydrolase</keyword>
<keyword evidence="4" id="KW-1185">Reference proteome</keyword>
<evidence type="ECO:0000313" key="3">
    <source>
        <dbReference type="EMBL" id="RAL38051.1"/>
    </source>
</evidence>
<evidence type="ECO:0000313" key="4">
    <source>
        <dbReference type="Proteomes" id="UP000249390"/>
    </source>
</evidence>
<sequence>MAQFFSQFSIAFMSLLLLLAILSSVPLSSSTAFIVLHGISMMCADAGSMYYTMTLSSMTKVKGSCVEVGNGLFDSWMMPMEKQVADACGKIKGMAELKDGYHMVSLSQGNMVGRGVIELCDGPPVKNFISVGGPNAGHSSTIPCGPFPWCGVVGQFYGMGVYTPYVQDHLAPSGYIKLPNDIPAYLKECRFLPKINNEVEDNESPLRKKRFSSLSQLVLILFMADTIIMPQESSHFGYYRNGDFTKPVPMQETDVYQKDMFGLQTLDKAKKIKFFKVPGAHLVITIPEIHQNILPYMT</sequence>
<dbReference type="PANTHER" id="PTHR11247:SF60">
    <property type="entry name" value="PALMITOYL-PROTEIN THIOESTERASE 1-LIKE"/>
    <property type="match status" value="1"/>
</dbReference>
<organism evidence="3 4">
    <name type="scientific">Cuscuta australis</name>
    <dbReference type="NCBI Taxonomy" id="267555"/>
    <lineage>
        <taxon>Eukaryota</taxon>
        <taxon>Viridiplantae</taxon>
        <taxon>Streptophyta</taxon>
        <taxon>Embryophyta</taxon>
        <taxon>Tracheophyta</taxon>
        <taxon>Spermatophyta</taxon>
        <taxon>Magnoliopsida</taxon>
        <taxon>eudicotyledons</taxon>
        <taxon>Gunneridae</taxon>
        <taxon>Pentapetalae</taxon>
        <taxon>asterids</taxon>
        <taxon>lamiids</taxon>
        <taxon>Solanales</taxon>
        <taxon>Convolvulaceae</taxon>
        <taxon>Cuscuteae</taxon>
        <taxon>Cuscuta</taxon>
        <taxon>Cuscuta subgen. Grammica</taxon>
        <taxon>Cuscuta sect. Cleistogrammica</taxon>
    </lineage>
</organism>